<dbReference type="SMART" id="SM00448">
    <property type="entry name" value="REC"/>
    <property type="match status" value="1"/>
</dbReference>
<dbReference type="InterPro" id="IPR000792">
    <property type="entry name" value="Tscrpt_reg_LuxR_C"/>
</dbReference>
<dbReference type="PANTHER" id="PTHR43214">
    <property type="entry name" value="TWO-COMPONENT RESPONSE REGULATOR"/>
    <property type="match status" value="1"/>
</dbReference>
<feature type="domain" description="HTH luxR-type" evidence="4">
    <location>
        <begin position="147"/>
        <end position="212"/>
    </location>
</feature>
<dbReference type="InterPro" id="IPR039420">
    <property type="entry name" value="WalR-like"/>
</dbReference>
<dbReference type="CDD" id="cd06170">
    <property type="entry name" value="LuxR_C_like"/>
    <property type="match status" value="1"/>
</dbReference>
<dbReference type="RefSeq" id="WP_090696702.1">
    <property type="nucleotide sequence ID" value="NZ_FOSP01000002.1"/>
</dbReference>
<name>A0A1I3XNR7_9PROT</name>
<dbReference type="STRING" id="52441.SAMN05216302_100214"/>
<dbReference type="SMART" id="SM00421">
    <property type="entry name" value="HTH_LUXR"/>
    <property type="match status" value="1"/>
</dbReference>
<keyword evidence="2" id="KW-0238">DNA-binding</keyword>
<evidence type="ECO:0000313" key="7">
    <source>
        <dbReference type="Proteomes" id="UP000199533"/>
    </source>
</evidence>
<dbReference type="Pfam" id="PF00196">
    <property type="entry name" value="GerE"/>
    <property type="match status" value="1"/>
</dbReference>
<dbReference type="InterPro" id="IPR001789">
    <property type="entry name" value="Sig_transdc_resp-reg_receiver"/>
</dbReference>
<dbReference type="GO" id="GO:0003677">
    <property type="term" value="F:DNA binding"/>
    <property type="evidence" value="ECO:0007669"/>
    <property type="project" value="UniProtKB-KW"/>
</dbReference>
<dbReference type="Gene3D" id="3.40.50.2300">
    <property type="match status" value="1"/>
</dbReference>
<protein>
    <submittedName>
        <fullName evidence="6">Two component transcriptional regulator, LuxR family</fullName>
    </submittedName>
</protein>
<feature type="domain" description="Response regulatory" evidence="5">
    <location>
        <begin position="8"/>
        <end position="124"/>
    </location>
</feature>
<dbReference type="InterPro" id="IPR011006">
    <property type="entry name" value="CheY-like_superfamily"/>
</dbReference>
<dbReference type="OrthoDB" id="9816469at2"/>
<reference evidence="7" key="1">
    <citation type="submission" date="2016-10" db="EMBL/GenBank/DDBJ databases">
        <authorList>
            <person name="Varghese N."/>
            <person name="Submissions S."/>
        </authorList>
    </citation>
    <scope>NUCLEOTIDE SEQUENCE [LARGE SCALE GENOMIC DNA]</scope>
    <source>
        <strain evidence="7">Nm69</strain>
    </source>
</reference>
<dbReference type="Pfam" id="PF00072">
    <property type="entry name" value="Response_reg"/>
    <property type="match status" value="1"/>
</dbReference>
<dbReference type="SUPFAM" id="SSF52172">
    <property type="entry name" value="CheY-like"/>
    <property type="match status" value="1"/>
</dbReference>
<dbReference type="PROSITE" id="PS50110">
    <property type="entry name" value="RESPONSE_REGULATORY"/>
    <property type="match status" value="1"/>
</dbReference>
<evidence type="ECO:0000256" key="1">
    <source>
        <dbReference type="ARBA" id="ARBA00022553"/>
    </source>
</evidence>
<evidence type="ECO:0000313" key="6">
    <source>
        <dbReference type="EMBL" id="SFK21287.1"/>
    </source>
</evidence>
<evidence type="ECO:0000256" key="2">
    <source>
        <dbReference type="ARBA" id="ARBA00023125"/>
    </source>
</evidence>
<dbReference type="EMBL" id="FOSP01000002">
    <property type="protein sequence ID" value="SFK21287.1"/>
    <property type="molecule type" value="Genomic_DNA"/>
</dbReference>
<evidence type="ECO:0000259" key="5">
    <source>
        <dbReference type="PROSITE" id="PS50110"/>
    </source>
</evidence>
<dbReference type="AlphaFoldDB" id="A0A1I3XNR7"/>
<proteinExistence type="predicted"/>
<dbReference type="InterPro" id="IPR058245">
    <property type="entry name" value="NreC/VraR/RcsB-like_REC"/>
</dbReference>
<dbReference type="Proteomes" id="UP000199533">
    <property type="component" value="Unassembled WGS sequence"/>
</dbReference>
<keyword evidence="1 3" id="KW-0597">Phosphoprotein</keyword>
<organism evidence="6 7">
    <name type="scientific">Nitrosomonas aestuarii</name>
    <dbReference type="NCBI Taxonomy" id="52441"/>
    <lineage>
        <taxon>Bacteria</taxon>
        <taxon>Pseudomonadati</taxon>
        <taxon>Pseudomonadota</taxon>
        <taxon>Betaproteobacteria</taxon>
        <taxon>Nitrosomonadales</taxon>
        <taxon>Nitrosomonadaceae</taxon>
        <taxon>Nitrosomonas</taxon>
    </lineage>
</organism>
<dbReference type="GO" id="GO:0000160">
    <property type="term" value="P:phosphorelay signal transduction system"/>
    <property type="evidence" value="ECO:0007669"/>
    <property type="project" value="InterPro"/>
</dbReference>
<sequence>MTTNKTITVLLIDDHPVVRSGYRRLLENTTDIKVVAEADNGELGCVLYQKYKPDIAIIDLNMPGIGGLETIYRIKKKDPHAKILVFSMHTNESIVKRVLQMGVSGYITKEESAEQLLKAVRQVSQGRMYIDPEINSIALTELSMNSSNEPLDVLSKREFQLFQLLAEGNSIAQIAEILSISPKTVGVHHANIMKKLKLQNNLQLIRLAIRCNIICP</sequence>
<dbReference type="SUPFAM" id="SSF46894">
    <property type="entry name" value="C-terminal effector domain of the bipartite response regulators"/>
    <property type="match status" value="1"/>
</dbReference>
<feature type="modified residue" description="4-aspartylphosphate" evidence="3">
    <location>
        <position position="59"/>
    </location>
</feature>
<dbReference type="PANTHER" id="PTHR43214:SF43">
    <property type="entry name" value="TWO-COMPONENT RESPONSE REGULATOR"/>
    <property type="match status" value="1"/>
</dbReference>
<evidence type="ECO:0000256" key="3">
    <source>
        <dbReference type="PROSITE-ProRule" id="PRU00169"/>
    </source>
</evidence>
<accession>A0A1I3XNR7</accession>
<dbReference type="GO" id="GO:0006355">
    <property type="term" value="P:regulation of DNA-templated transcription"/>
    <property type="evidence" value="ECO:0007669"/>
    <property type="project" value="InterPro"/>
</dbReference>
<dbReference type="CDD" id="cd17535">
    <property type="entry name" value="REC_NarL-like"/>
    <property type="match status" value="1"/>
</dbReference>
<keyword evidence="7" id="KW-1185">Reference proteome</keyword>
<evidence type="ECO:0000259" key="4">
    <source>
        <dbReference type="PROSITE" id="PS50043"/>
    </source>
</evidence>
<gene>
    <name evidence="6" type="ORF">SAMN05216302_100214</name>
</gene>
<dbReference type="InterPro" id="IPR016032">
    <property type="entry name" value="Sig_transdc_resp-reg_C-effctor"/>
</dbReference>
<dbReference type="PROSITE" id="PS50043">
    <property type="entry name" value="HTH_LUXR_2"/>
    <property type="match status" value="1"/>
</dbReference>
<dbReference type="PRINTS" id="PR00038">
    <property type="entry name" value="HTHLUXR"/>
</dbReference>